<keyword evidence="1 8" id="KW-0963">Cytoplasm</keyword>
<evidence type="ECO:0000313" key="11">
    <source>
        <dbReference type="Proteomes" id="UP000264036"/>
    </source>
</evidence>
<comment type="function">
    <text evidence="8">Transfers a GMP moiety from GTP to Mo-molybdopterin (Mo-MPT) cofactor (Moco or molybdenum cofactor) to form Mo-molybdopterin guanine dinucleotide (Mo-MGD) cofactor.</text>
</comment>
<dbReference type="AlphaFoldDB" id="A0A356LEW4"/>
<keyword evidence="2 8" id="KW-0808">Transferase</keyword>
<evidence type="ECO:0000256" key="1">
    <source>
        <dbReference type="ARBA" id="ARBA00022490"/>
    </source>
</evidence>
<keyword evidence="10" id="KW-0548">Nucleotidyltransferase</keyword>
<dbReference type="PANTHER" id="PTHR19136">
    <property type="entry name" value="MOLYBDENUM COFACTOR GUANYLYLTRANSFERASE"/>
    <property type="match status" value="1"/>
</dbReference>
<evidence type="ECO:0000256" key="7">
    <source>
        <dbReference type="ARBA" id="ARBA00023150"/>
    </source>
</evidence>
<organism evidence="10 11">
    <name type="scientific">Advenella kashmirensis</name>
    <dbReference type="NCBI Taxonomy" id="310575"/>
    <lineage>
        <taxon>Bacteria</taxon>
        <taxon>Pseudomonadati</taxon>
        <taxon>Pseudomonadota</taxon>
        <taxon>Betaproteobacteria</taxon>
        <taxon>Burkholderiales</taxon>
        <taxon>Alcaligenaceae</taxon>
    </lineage>
</organism>
<dbReference type="PANTHER" id="PTHR19136:SF81">
    <property type="entry name" value="MOLYBDENUM COFACTOR GUANYLYLTRANSFERASE"/>
    <property type="match status" value="1"/>
</dbReference>
<dbReference type="InterPro" id="IPR025877">
    <property type="entry name" value="MobA-like_NTP_Trfase"/>
</dbReference>
<proteinExistence type="inferred from homology"/>
<feature type="binding site" evidence="8">
    <location>
        <position position="110"/>
    </location>
    <ligand>
        <name>Mg(2+)</name>
        <dbReference type="ChEBI" id="CHEBI:18420"/>
    </ligand>
</feature>
<accession>A0A356LEW4</accession>
<evidence type="ECO:0000313" key="10">
    <source>
        <dbReference type="EMBL" id="HBP29560.1"/>
    </source>
</evidence>
<feature type="domain" description="MobA-like NTP transferase" evidence="9">
    <location>
        <begin position="17"/>
        <end position="170"/>
    </location>
</feature>
<dbReference type="Pfam" id="PF12804">
    <property type="entry name" value="NTP_transf_3"/>
    <property type="match status" value="1"/>
</dbReference>
<evidence type="ECO:0000256" key="6">
    <source>
        <dbReference type="ARBA" id="ARBA00023134"/>
    </source>
</evidence>
<comment type="catalytic activity">
    <reaction evidence="8">
        <text>Mo-molybdopterin + GTP + H(+) = Mo-molybdopterin guanine dinucleotide + diphosphate</text>
        <dbReference type="Rhea" id="RHEA:34243"/>
        <dbReference type="ChEBI" id="CHEBI:15378"/>
        <dbReference type="ChEBI" id="CHEBI:33019"/>
        <dbReference type="ChEBI" id="CHEBI:37565"/>
        <dbReference type="ChEBI" id="CHEBI:71302"/>
        <dbReference type="ChEBI" id="CHEBI:71310"/>
        <dbReference type="EC" id="2.7.7.77"/>
    </reaction>
</comment>
<keyword evidence="7 8" id="KW-0501">Molybdenum cofactor biosynthesis</keyword>
<evidence type="ECO:0000256" key="4">
    <source>
        <dbReference type="ARBA" id="ARBA00022741"/>
    </source>
</evidence>
<dbReference type="GO" id="GO:0046872">
    <property type="term" value="F:metal ion binding"/>
    <property type="evidence" value="ECO:0007669"/>
    <property type="project" value="UniProtKB-KW"/>
</dbReference>
<dbReference type="InterPro" id="IPR013482">
    <property type="entry name" value="Molybde_CF_guanTrfase"/>
</dbReference>
<dbReference type="GO" id="GO:0005737">
    <property type="term" value="C:cytoplasm"/>
    <property type="evidence" value="ECO:0007669"/>
    <property type="project" value="UniProtKB-SubCell"/>
</dbReference>
<evidence type="ECO:0000256" key="3">
    <source>
        <dbReference type="ARBA" id="ARBA00022723"/>
    </source>
</evidence>
<dbReference type="EC" id="2.7.7.77" evidence="8"/>
<comment type="domain">
    <text evidence="8">The N-terminal domain determines nucleotide recognition and specific binding, while the C-terminal domain determines the specific binding to the target protein.</text>
</comment>
<name>A0A356LEW4_9BURK</name>
<evidence type="ECO:0000256" key="5">
    <source>
        <dbReference type="ARBA" id="ARBA00022842"/>
    </source>
</evidence>
<keyword evidence="4 8" id="KW-0547">Nucleotide-binding</keyword>
<gene>
    <name evidence="8 10" type="primary">mobA</name>
    <name evidence="10" type="ORF">DD666_09115</name>
</gene>
<keyword evidence="3 8" id="KW-0479">Metal-binding</keyword>
<evidence type="ECO:0000259" key="9">
    <source>
        <dbReference type="Pfam" id="PF12804"/>
    </source>
</evidence>
<feature type="binding site" evidence="8">
    <location>
        <position position="33"/>
    </location>
    <ligand>
        <name>GTP</name>
        <dbReference type="ChEBI" id="CHEBI:37565"/>
    </ligand>
</feature>
<feature type="binding site" evidence="8">
    <location>
        <begin position="20"/>
        <end position="22"/>
    </location>
    <ligand>
        <name>GTP</name>
        <dbReference type="ChEBI" id="CHEBI:37565"/>
    </ligand>
</feature>
<dbReference type="Gene3D" id="3.90.550.10">
    <property type="entry name" value="Spore Coat Polysaccharide Biosynthesis Protein SpsA, Chain A"/>
    <property type="match status" value="1"/>
</dbReference>
<evidence type="ECO:0000256" key="2">
    <source>
        <dbReference type="ARBA" id="ARBA00022679"/>
    </source>
</evidence>
<protein>
    <recommendedName>
        <fullName evidence="8">Molybdenum cofactor guanylyltransferase</fullName>
        <shortName evidence="8">MoCo guanylyltransferase</shortName>
        <ecNumber evidence="8">2.7.7.77</ecNumber>
    </recommendedName>
    <alternativeName>
        <fullName evidence="8">GTP:molybdopterin guanylyltransferase</fullName>
    </alternativeName>
    <alternativeName>
        <fullName evidence="8">Mo-MPT guanylyltransferase</fullName>
    </alternativeName>
    <alternativeName>
        <fullName evidence="8">Molybdopterin guanylyltransferase</fullName>
    </alternativeName>
    <alternativeName>
        <fullName evidence="8">Molybdopterin-guanine dinucleotide synthase</fullName>
        <shortName evidence="8">MGD synthase</shortName>
    </alternativeName>
</protein>
<dbReference type="GO" id="GO:1902758">
    <property type="term" value="P:bis(molybdopterin guanine dinucleotide)molybdenum biosynthetic process"/>
    <property type="evidence" value="ECO:0007669"/>
    <property type="project" value="TreeGrafter"/>
</dbReference>
<comment type="similarity">
    <text evidence="8">Belongs to the MobA family.</text>
</comment>
<dbReference type="GO" id="GO:0005525">
    <property type="term" value="F:GTP binding"/>
    <property type="evidence" value="ECO:0007669"/>
    <property type="project" value="UniProtKB-UniRule"/>
</dbReference>
<dbReference type="CDD" id="cd02503">
    <property type="entry name" value="MobA"/>
    <property type="match status" value="1"/>
</dbReference>
<keyword evidence="6 8" id="KW-0342">GTP-binding</keyword>
<comment type="subunit">
    <text evidence="8">Monomer.</text>
</comment>
<comment type="caution">
    <text evidence="10">The sequence shown here is derived from an EMBL/GenBank/DDBJ whole genome shotgun (WGS) entry which is preliminary data.</text>
</comment>
<dbReference type="GO" id="GO:0061603">
    <property type="term" value="F:molybdenum cofactor guanylyltransferase activity"/>
    <property type="evidence" value="ECO:0007669"/>
    <property type="project" value="UniProtKB-EC"/>
</dbReference>
<dbReference type="EMBL" id="DOEK01000025">
    <property type="protein sequence ID" value="HBP29560.1"/>
    <property type="molecule type" value="Genomic_DNA"/>
</dbReference>
<comment type="cofactor">
    <cofactor evidence="8">
        <name>Mg(2+)</name>
        <dbReference type="ChEBI" id="CHEBI:18420"/>
    </cofactor>
</comment>
<feature type="binding site" evidence="8">
    <location>
        <position position="110"/>
    </location>
    <ligand>
        <name>GTP</name>
        <dbReference type="ChEBI" id="CHEBI:37565"/>
    </ligand>
</feature>
<comment type="caution">
    <text evidence="8">Lacks conserved residue(s) required for the propagation of feature annotation.</text>
</comment>
<dbReference type="SUPFAM" id="SSF53448">
    <property type="entry name" value="Nucleotide-diphospho-sugar transferases"/>
    <property type="match status" value="1"/>
</dbReference>
<dbReference type="NCBIfam" id="TIGR02665">
    <property type="entry name" value="molyb_mobA"/>
    <property type="match status" value="1"/>
</dbReference>
<evidence type="ECO:0000256" key="8">
    <source>
        <dbReference type="HAMAP-Rule" id="MF_00316"/>
    </source>
</evidence>
<dbReference type="HAMAP" id="MF_00316">
    <property type="entry name" value="MobA"/>
    <property type="match status" value="1"/>
</dbReference>
<sequence>MTAIPQPAQLRREDVTALILAGGQGRRLGGVDKGLVRLHARPLIEYVLRALRPQAASMLISANQNQEQYRQYGQVVQDPAEFDGSQGPLAGLLAAAPHVKTPWLVVAGCDMPALPDDYVVHLYTELMAQGGQIAFAHAGARDHSICLLLHATMLATLRDYLQGGRRAVLPWLESQHAVRVVFDHAQAFLNVNTPEELALAQASVTAID</sequence>
<comment type="subcellular location">
    <subcellularLocation>
        <location evidence="8">Cytoplasm</location>
    </subcellularLocation>
</comment>
<keyword evidence="5 8" id="KW-0460">Magnesium</keyword>
<reference evidence="10 11" key="1">
    <citation type="journal article" date="2018" name="Nat. Biotechnol.">
        <title>A standardized bacterial taxonomy based on genome phylogeny substantially revises the tree of life.</title>
        <authorList>
            <person name="Parks D.H."/>
            <person name="Chuvochina M."/>
            <person name="Waite D.W."/>
            <person name="Rinke C."/>
            <person name="Skarshewski A."/>
            <person name="Chaumeil P.A."/>
            <person name="Hugenholtz P."/>
        </authorList>
    </citation>
    <scope>NUCLEOTIDE SEQUENCE [LARGE SCALE GENOMIC DNA]</scope>
    <source>
        <strain evidence="10">UBA10707</strain>
    </source>
</reference>
<dbReference type="InterPro" id="IPR029044">
    <property type="entry name" value="Nucleotide-diphossugar_trans"/>
</dbReference>
<dbReference type="Proteomes" id="UP000264036">
    <property type="component" value="Unassembled WGS sequence"/>
</dbReference>
<feature type="binding site" evidence="8">
    <location>
        <position position="78"/>
    </location>
    <ligand>
        <name>GTP</name>
        <dbReference type="ChEBI" id="CHEBI:37565"/>
    </ligand>
</feature>